<name>V5WLV8_9SPIO</name>
<dbReference type="HOGENOM" id="CLU_1146625_0_0_12"/>
<gene>
    <name evidence="2" type="ORF">L21SP2_3250</name>
</gene>
<dbReference type="KEGG" id="slr:L21SP2_3250"/>
<evidence type="ECO:0000313" key="2">
    <source>
        <dbReference type="EMBL" id="AHC16590.1"/>
    </source>
</evidence>
<dbReference type="RefSeq" id="WP_024269483.1">
    <property type="nucleotide sequence ID" value="NC_023035.1"/>
</dbReference>
<dbReference type="OrthoDB" id="368480at2"/>
<keyword evidence="1" id="KW-0812">Transmembrane</keyword>
<sequence>MKNGKSGPVRRILAGLAGKIIFWLLLFALVTGGAAALFTPVFVGPYIDLSALSPLQRRRTTGHQGVLEQMRELSRVQTVEYIYKTVFPQDYFSEDISLNGIFDTLRDSTVPGSGETDYRSVLSPRQLLYFDAYTIARDAGLDPLGGRRDFLVITAILEIGIDFSEQEPQIRLIPGDTEEEADSWSITLPDPRILNIRIEDSTSSNYPYPDISLDQENWKAIAGFVQANIADMPRIDELRSRSKESLQGIFGNFLAEGVNIQIKFDSIGPEGQN</sequence>
<evidence type="ECO:0008006" key="4">
    <source>
        <dbReference type="Google" id="ProtNLM"/>
    </source>
</evidence>
<organism evidence="2 3">
    <name type="scientific">Salinispira pacifica</name>
    <dbReference type="NCBI Taxonomy" id="1307761"/>
    <lineage>
        <taxon>Bacteria</taxon>
        <taxon>Pseudomonadati</taxon>
        <taxon>Spirochaetota</taxon>
        <taxon>Spirochaetia</taxon>
        <taxon>Spirochaetales</taxon>
        <taxon>Spirochaetaceae</taxon>
        <taxon>Salinispira</taxon>
    </lineage>
</organism>
<dbReference type="STRING" id="1307761.L21SP2_3250"/>
<reference evidence="2 3" key="1">
    <citation type="journal article" date="2015" name="Stand. Genomic Sci.">
        <title>Complete genome sequence and description of Salinispira pacifica gen. nov., sp. nov., a novel spirochaete isolated form a hypersaline microbial mat.</title>
        <authorList>
            <person name="Ben Hania W."/>
            <person name="Joseph M."/>
            <person name="Schumann P."/>
            <person name="Bunk B."/>
            <person name="Fiebig A."/>
            <person name="Sproer C."/>
            <person name="Klenk H.P."/>
            <person name="Fardeau M.L."/>
            <person name="Spring S."/>
        </authorList>
    </citation>
    <scope>NUCLEOTIDE SEQUENCE [LARGE SCALE GENOMIC DNA]</scope>
    <source>
        <strain evidence="2 3">L21-RPul-D2</strain>
    </source>
</reference>
<dbReference type="EMBL" id="CP006939">
    <property type="protein sequence ID" value="AHC16590.1"/>
    <property type="molecule type" value="Genomic_DNA"/>
</dbReference>
<keyword evidence="1" id="KW-0472">Membrane</keyword>
<proteinExistence type="predicted"/>
<evidence type="ECO:0000256" key="1">
    <source>
        <dbReference type="SAM" id="Phobius"/>
    </source>
</evidence>
<keyword evidence="1" id="KW-1133">Transmembrane helix</keyword>
<dbReference type="AlphaFoldDB" id="V5WLV8"/>
<protein>
    <recommendedName>
        <fullName evidence="4">DUF4230 domain-containing protein</fullName>
    </recommendedName>
</protein>
<feature type="transmembrane region" description="Helical" evidence="1">
    <location>
        <begin position="20"/>
        <end position="47"/>
    </location>
</feature>
<keyword evidence="3" id="KW-1185">Reference proteome</keyword>
<dbReference type="Proteomes" id="UP000018680">
    <property type="component" value="Chromosome"/>
</dbReference>
<accession>V5WLV8</accession>
<evidence type="ECO:0000313" key="3">
    <source>
        <dbReference type="Proteomes" id="UP000018680"/>
    </source>
</evidence>